<comment type="caution">
    <text evidence="7">The sequence shown here is derived from an EMBL/GenBank/DDBJ whole genome shotgun (WGS) entry which is preliminary data.</text>
</comment>
<protein>
    <submittedName>
        <fullName evidence="7">Uncharacterized membrane protein YbhN (UPF0104 family)</fullName>
    </submittedName>
</protein>
<reference evidence="7 8" key="1">
    <citation type="submission" date="2023-07" db="EMBL/GenBank/DDBJ databases">
        <title>Sorghum-associated microbial communities from plants grown in Nebraska, USA.</title>
        <authorList>
            <person name="Schachtman D."/>
        </authorList>
    </citation>
    <scope>NUCLEOTIDE SEQUENCE [LARGE SCALE GENOMIC DNA]</scope>
    <source>
        <strain evidence="7 8">4099</strain>
    </source>
</reference>
<dbReference type="Proteomes" id="UP001256588">
    <property type="component" value="Unassembled WGS sequence"/>
</dbReference>
<keyword evidence="2" id="KW-1003">Cell membrane</keyword>
<keyword evidence="5 6" id="KW-0472">Membrane</keyword>
<sequence length="305" mass="32643">MRKLYVALAKWLWVGCVVVAAGAVVWRSRDDVLRMFSQMPLWLMALSFLLLVAAKLLLGENARIAAAHSGIALDYGTATRLYNLSQLGKYLPGSVWQFIGRAAAYRTHGASYAQIRDALLTESLWIVAAAFCIGGLLCGPALLSIVHNSLSSVVAWWLLALVAIGTLGVAGLLVWKRAAFMRYLRSAVPTLRAVLVQTAIWCLLGGSFWVLVQACDMDAGLVFSIGLFAAAYAVGFLVPIAPAGLGIRDGILTLGLLPFAPAGEAVAVTVVARLIYLVVELVLVAIQEPVARLFGKRRCDSGSET</sequence>
<evidence type="ECO:0000256" key="3">
    <source>
        <dbReference type="ARBA" id="ARBA00022692"/>
    </source>
</evidence>
<organism evidence="7 8">
    <name type="scientific">Luteimonas terrae</name>
    <dbReference type="NCBI Taxonomy" id="1530191"/>
    <lineage>
        <taxon>Bacteria</taxon>
        <taxon>Pseudomonadati</taxon>
        <taxon>Pseudomonadota</taxon>
        <taxon>Gammaproteobacteria</taxon>
        <taxon>Lysobacterales</taxon>
        <taxon>Lysobacteraceae</taxon>
        <taxon>Luteimonas</taxon>
    </lineage>
</organism>
<feature type="transmembrane region" description="Helical" evidence="6">
    <location>
        <begin position="124"/>
        <end position="147"/>
    </location>
</feature>
<feature type="transmembrane region" description="Helical" evidence="6">
    <location>
        <begin position="221"/>
        <end position="245"/>
    </location>
</feature>
<evidence type="ECO:0000256" key="4">
    <source>
        <dbReference type="ARBA" id="ARBA00022989"/>
    </source>
</evidence>
<name>A0ABU1Y009_9GAMM</name>
<comment type="subcellular location">
    <subcellularLocation>
        <location evidence="1">Cell membrane</location>
        <topology evidence="1">Multi-pass membrane protein</topology>
    </subcellularLocation>
</comment>
<dbReference type="EMBL" id="JAVDWO010000014">
    <property type="protein sequence ID" value="MDR7194359.1"/>
    <property type="molecule type" value="Genomic_DNA"/>
</dbReference>
<evidence type="ECO:0000256" key="5">
    <source>
        <dbReference type="ARBA" id="ARBA00023136"/>
    </source>
</evidence>
<evidence type="ECO:0000313" key="8">
    <source>
        <dbReference type="Proteomes" id="UP001256588"/>
    </source>
</evidence>
<keyword evidence="3 6" id="KW-0812">Transmembrane</keyword>
<feature type="transmembrane region" description="Helical" evidence="6">
    <location>
        <begin position="39"/>
        <end position="58"/>
    </location>
</feature>
<proteinExistence type="predicted"/>
<dbReference type="InterPro" id="IPR022791">
    <property type="entry name" value="L-PG_synthase/AglD"/>
</dbReference>
<feature type="transmembrane region" description="Helical" evidence="6">
    <location>
        <begin position="7"/>
        <end position="27"/>
    </location>
</feature>
<dbReference type="Pfam" id="PF03706">
    <property type="entry name" value="LPG_synthase_TM"/>
    <property type="match status" value="1"/>
</dbReference>
<feature type="transmembrane region" description="Helical" evidence="6">
    <location>
        <begin position="265"/>
        <end position="286"/>
    </location>
</feature>
<accession>A0ABU1Y009</accession>
<evidence type="ECO:0000256" key="1">
    <source>
        <dbReference type="ARBA" id="ARBA00004651"/>
    </source>
</evidence>
<evidence type="ECO:0000256" key="2">
    <source>
        <dbReference type="ARBA" id="ARBA00022475"/>
    </source>
</evidence>
<evidence type="ECO:0000313" key="7">
    <source>
        <dbReference type="EMBL" id="MDR7194359.1"/>
    </source>
</evidence>
<evidence type="ECO:0000256" key="6">
    <source>
        <dbReference type="SAM" id="Phobius"/>
    </source>
</evidence>
<feature type="transmembrane region" description="Helical" evidence="6">
    <location>
        <begin position="153"/>
        <end position="175"/>
    </location>
</feature>
<gene>
    <name evidence="7" type="ORF">J2W68_003104</name>
</gene>
<feature type="transmembrane region" description="Helical" evidence="6">
    <location>
        <begin position="187"/>
        <end position="209"/>
    </location>
</feature>
<dbReference type="RefSeq" id="WP_310237510.1">
    <property type="nucleotide sequence ID" value="NZ_JAVDWO010000014.1"/>
</dbReference>
<keyword evidence="8" id="KW-1185">Reference proteome</keyword>
<keyword evidence="4 6" id="KW-1133">Transmembrane helix</keyword>